<keyword evidence="3" id="KW-0445">Lipid transport</keyword>
<organism evidence="9 10">
    <name type="scientific">Galdieria partita</name>
    <dbReference type="NCBI Taxonomy" id="83374"/>
    <lineage>
        <taxon>Eukaryota</taxon>
        <taxon>Rhodophyta</taxon>
        <taxon>Bangiophyceae</taxon>
        <taxon>Galdieriales</taxon>
        <taxon>Galdieriaceae</taxon>
        <taxon>Galdieria</taxon>
    </lineage>
</organism>
<feature type="domain" description="SMP-LTD" evidence="8">
    <location>
        <begin position="179"/>
        <end position="370"/>
    </location>
</feature>
<evidence type="ECO:0000313" key="10">
    <source>
        <dbReference type="Proteomes" id="UP001061958"/>
    </source>
</evidence>
<keyword evidence="6" id="KW-0812">Transmembrane</keyword>
<evidence type="ECO:0000313" key="9">
    <source>
        <dbReference type="EMBL" id="GJQ15644.1"/>
    </source>
</evidence>
<dbReference type="CDD" id="cd21669">
    <property type="entry name" value="SMP_SF"/>
    <property type="match status" value="1"/>
</dbReference>
<dbReference type="Pfam" id="PF00168">
    <property type="entry name" value="C2"/>
    <property type="match status" value="1"/>
</dbReference>
<accession>A0A9C7Q3I6</accession>
<dbReference type="Gene3D" id="2.60.40.150">
    <property type="entry name" value="C2 domain"/>
    <property type="match status" value="1"/>
</dbReference>
<dbReference type="EMBL" id="BQMJ01000072">
    <property type="protein sequence ID" value="GJQ15644.1"/>
    <property type="molecule type" value="Genomic_DNA"/>
</dbReference>
<name>A0A9C7Q3I6_9RHOD</name>
<dbReference type="Pfam" id="PF25669">
    <property type="entry name" value="SMP_MUG190-like"/>
    <property type="match status" value="1"/>
</dbReference>
<evidence type="ECO:0008006" key="11">
    <source>
        <dbReference type="Google" id="ProtNLM"/>
    </source>
</evidence>
<keyword evidence="4" id="KW-0446">Lipid-binding</keyword>
<feature type="transmembrane region" description="Helical" evidence="6">
    <location>
        <begin position="99"/>
        <end position="117"/>
    </location>
</feature>
<evidence type="ECO:0000256" key="4">
    <source>
        <dbReference type="ARBA" id="ARBA00023121"/>
    </source>
</evidence>
<dbReference type="PROSITE" id="PS50004">
    <property type="entry name" value="C2"/>
    <property type="match status" value="1"/>
</dbReference>
<keyword evidence="2" id="KW-0813">Transport</keyword>
<evidence type="ECO:0000256" key="6">
    <source>
        <dbReference type="SAM" id="Phobius"/>
    </source>
</evidence>
<dbReference type="GO" id="GO:0016020">
    <property type="term" value="C:membrane"/>
    <property type="evidence" value="ECO:0007669"/>
    <property type="project" value="UniProtKB-SubCell"/>
</dbReference>
<dbReference type="GO" id="GO:0008289">
    <property type="term" value="F:lipid binding"/>
    <property type="evidence" value="ECO:0007669"/>
    <property type="project" value="UniProtKB-KW"/>
</dbReference>
<dbReference type="InterPro" id="IPR031468">
    <property type="entry name" value="SMP_LBD"/>
</dbReference>
<proteinExistence type="predicted"/>
<dbReference type="PANTHER" id="PTHR47261">
    <property type="entry name" value="CALCIUM-DEPENDENT LIPID-BINDING (CALB DOMAIN) FAMILY PROTEIN"/>
    <property type="match status" value="1"/>
</dbReference>
<gene>
    <name evidence="9" type="ORF">GpartN1_g7435.t1</name>
</gene>
<reference evidence="9" key="1">
    <citation type="journal article" date="2022" name="Proc. Natl. Acad. Sci. U.S.A.">
        <title>Life cycle and functional genomics of the unicellular red alga Galdieria for elucidating algal and plant evolution and industrial use.</title>
        <authorList>
            <person name="Hirooka S."/>
            <person name="Itabashi T."/>
            <person name="Ichinose T.M."/>
            <person name="Onuma R."/>
            <person name="Fujiwara T."/>
            <person name="Yamashita S."/>
            <person name="Jong L.W."/>
            <person name="Tomita R."/>
            <person name="Iwane A.H."/>
            <person name="Miyagishima S.Y."/>
        </authorList>
    </citation>
    <scope>NUCLEOTIDE SEQUENCE</scope>
    <source>
        <strain evidence="9">NBRC 102759</strain>
    </source>
</reference>
<keyword evidence="6" id="KW-1133">Transmembrane helix</keyword>
<comment type="subcellular location">
    <subcellularLocation>
        <location evidence="1">Membrane</location>
    </subcellularLocation>
</comment>
<comment type="caution">
    <text evidence="9">The sequence shown here is derived from an EMBL/GenBank/DDBJ whole genome shotgun (WGS) entry which is preliminary data.</text>
</comment>
<dbReference type="SUPFAM" id="SSF49562">
    <property type="entry name" value="C2 domain (Calcium/lipid-binding domain, CaLB)"/>
    <property type="match status" value="1"/>
</dbReference>
<protein>
    <recommendedName>
        <fullName evidence="11">C2 domain-containing protein</fullName>
    </recommendedName>
</protein>
<dbReference type="AlphaFoldDB" id="A0A9C7Q3I6"/>
<dbReference type="PANTHER" id="PTHR47261:SF2">
    <property type="entry name" value="CALCIUM-DEPENDENT LIPID-BINDING (CALB DOMAIN) FAMILY PROTEIN"/>
    <property type="match status" value="1"/>
</dbReference>
<sequence length="590" mass="68081">MRTFCICYLWRVINCKCLLGKHWKTRHISKRSNRNLLVLSIAFPKSFSNNFHFVNRKLRFLLDNVRTKLFFLQRELERLWKQQPLDPLYSKKHPFFPEGFRILLLSFCLTFLIVKFFQLLYDSVSFILSIFISVFHTPRVGKSKISHRRSSIMQTNGNAKQSTLFRNESFTHVSVIQQEKETAEWLNASLKRCWKLFNDTLQPEAMKILQKVIQDAVEEERRPLLQSIDVEGFEMGGRSPLIFGVEALPTRSDTELVYEFDFRYDGDARLLLLVRIGPFRRFCLHVPVIVSGLDVDATFRVHLRLTQEKPFIGDISLAFVRQPRLSLVLKPFKIVDVMEVPGLRVFLRRLLTVEVPKRMVLPNRLVVIKLQPDSEIKRSILKKLSKKKKDYAGVVNILLHGAVNLVGTTTLGLSNPFCRITVADNTVRSKSDKNTSELGRKGDPVWNQQFEMLVRDAEKDSILFEVMDRYGMRYRTIGTFEVMISSLVEGKNTELWVPLQESVGSDGRLHVSLYYRNFVDDFSLSSEPVDTLYIDENEYLNGNGSEALDKESIERNDSSLNAVSNENTVNSSLSIVDESIENSGEPNPYS</sequence>
<evidence type="ECO:0000259" key="7">
    <source>
        <dbReference type="PROSITE" id="PS50004"/>
    </source>
</evidence>
<evidence type="ECO:0000256" key="1">
    <source>
        <dbReference type="ARBA" id="ARBA00004370"/>
    </source>
</evidence>
<dbReference type="InterPro" id="IPR035892">
    <property type="entry name" value="C2_domain_sf"/>
</dbReference>
<evidence type="ECO:0000259" key="8">
    <source>
        <dbReference type="PROSITE" id="PS51847"/>
    </source>
</evidence>
<dbReference type="GO" id="GO:0006869">
    <property type="term" value="P:lipid transport"/>
    <property type="evidence" value="ECO:0007669"/>
    <property type="project" value="UniProtKB-KW"/>
</dbReference>
<evidence type="ECO:0000256" key="3">
    <source>
        <dbReference type="ARBA" id="ARBA00023055"/>
    </source>
</evidence>
<keyword evidence="5 6" id="KW-0472">Membrane</keyword>
<keyword evidence="10" id="KW-1185">Reference proteome</keyword>
<reference evidence="9" key="2">
    <citation type="submission" date="2022-01" db="EMBL/GenBank/DDBJ databases">
        <authorList>
            <person name="Hirooka S."/>
            <person name="Miyagishima S.Y."/>
        </authorList>
    </citation>
    <scope>NUCLEOTIDE SEQUENCE</scope>
    <source>
        <strain evidence="9">NBRC 102759</strain>
    </source>
</reference>
<dbReference type="SMART" id="SM00239">
    <property type="entry name" value="C2"/>
    <property type="match status" value="1"/>
</dbReference>
<dbReference type="CDD" id="cd00030">
    <property type="entry name" value="C2"/>
    <property type="match status" value="1"/>
</dbReference>
<feature type="domain" description="C2" evidence="7">
    <location>
        <begin position="372"/>
        <end position="497"/>
    </location>
</feature>
<dbReference type="Proteomes" id="UP001061958">
    <property type="component" value="Unassembled WGS sequence"/>
</dbReference>
<dbReference type="PROSITE" id="PS51847">
    <property type="entry name" value="SMP"/>
    <property type="match status" value="1"/>
</dbReference>
<dbReference type="OrthoDB" id="1029639at2759"/>
<dbReference type="InterPro" id="IPR000008">
    <property type="entry name" value="C2_dom"/>
</dbReference>
<evidence type="ECO:0000256" key="2">
    <source>
        <dbReference type="ARBA" id="ARBA00022448"/>
    </source>
</evidence>
<evidence type="ECO:0000256" key="5">
    <source>
        <dbReference type="ARBA" id="ARBA00023136"/>
    </source>
</evidence>